<dbReference type="InterPro" id="IPR002052">
    <property type="entry name" value="DNA_methylase_N6_adenine_CS"/>
</dbReference>
<keyword evidence="4" id="KW-0949">S-adenosyl-L-methionine</keyword>
<accession>A0A1M6SZE3</accession>
<dbReference type="EMBL" id="FRAP01000007">
    <property type="protein sequence ID" value="SHK50026.1"/>
    <property type="molecule type" value="Genomic_DNA"/>
</dbReference>
<evidence type="ECO:0000313" key="6">
    <source>
        <dbReference type="EMBL" id="SHK50026.1"/>
    </source>
</evidence>
<proteinExistence type="inferred from homology"/>
<dbReference type="GO" id="GO:0008757">
    <property type="term" value="F:S-adenosylmethionine-dependent methyltransferase activity"/>
    <property type="evidence" value="ECO:0007669"/>
    <property type="project" value="TreeGrafter"/>
</dbReference>
<dbReference type="GO" id="GO:0035657">
    <property type="term" value="C:eRF1 methyltransferase complex"/>
    <property type="evidence" value="ECO:0007669"/>
    <property type="project" value="TreeGrafter"/>
</dbReference>
<dbReference type="PROSITE" id="PS00092">
    <property type="entry name" value="N6_MTASE"/>
    <property type="match status" value="1"/>
</dbReference>
<evidence type="ECO:0000256" key="1">
    <source>
        <dbReference type="ARBA" id="ARBA00006149"/>
    </source>
</evidence>
<dbReference type="GO" id="GO:0008170">
    <property type="term" value="F:N-methyltransferase activity"/>
    <property type="evidence" value="ECO:0007669"/>
    <property type="project" value="UniProtKB-ARBA"/>
</dbReference>
<dbReference type="GO" id="GO:0003676">
    <property type="term" value="F:nucleic acid binding"/>
    <property type="evidence" value="ECO:0007669"/>
    <property type="project" value="InterPro"/>
</dbReference>
<keyword evidence="2 6" id="KW-0489">Methyltransferase</keyword>
<feature type="domain" description="Methyltransferase small" evidence="5">
    <location>
        <begin position="20"/>
        <end position="121"/>
    </location>
</feature>
<evidence type="ECO:0000256" key="4">
    <source>
        <dbReference type="ARBA" id="ARBA00022691"/>
    </source>
</evidence>
<keyword evidence="7" id="KW-1185">Reference proteome</keyword>
<evidence type="ECO:0000259" key="5">
    <source>
        <dbReference type="Pfam" id="PF05175"/>
    </source>
</evidence>
<dbReference type="InterPro" id="IPR007848">
    <property type="entry name" value="Small_mtfrase_dom"/>
</dbReference>
<dbReference type="GO" id="GO:0008276">
    <property type="term" value="F:protein methyltransferase activity"/>
    <property type="evidence" value="ECO:0007669"/>
    <property type="project" value="TreeGrafter"/>
</dbReference>
<dbReference type="Proteomes" id="UP000184363">
    <property type="component" value="Unassembled WGS sequence"/>
</dbReference>
<organism evidence="6 7">
    <name type="scientific">Pseudonocardia thermophila</name>
    <dbReference type="NCBI Taxonomy" id="1848"/>
    <lineage>
        <taxon>Bacteria</taxon>
        <taxon>Bacillati</taxon>
        <taxon>Actinomycetota</taxon>
        <taxon>Actinomycetes</taxon>
        <taxon>Pseudonocardiales</taxon>
        <taxon>Pseudonocardiaceae</taxon>
        <taxon>Pseudonocardia</taxon>
    </lineage>
</organism>
<dbReference type="PANTHER" id="PTHR45875">
    <property type="entry name" value="METHYLTRANSFERASE N6AMT1"/>
    <property type="match status" value="1"/>
</dbReference>
<name>A0A1M6SZE3_PSETH</name>
<dbReference type="NCBIfam" id="TIGR00537">
    <property type="entry name" value="hemK_rel_arch"/>
    <property type="match status" value="1"/>
</dbReference>
<gene>
    <name evidence="6" type="ORF">SAMN05443637_10751</name>
</gene>
<dbReference type="GO" id="GO:0032259">
    <property type="term" value="P:methylation"/>
    <property type="evidence" value="ECO:0007669"/>
    <property type="project" value="UniProtKB-KW"/>
</dbReference>
<dbReference type="InterPro" id="IPR052190">
    <property type="entry name" value="Euk-Arch_PrmC-MTase"/>
</dbReference>
<dbReference type="Pfam" id="PF05175">
    <property type="entry name" value="MTS"/>
    <property type="match status" value="1"/>
</dbReference>
<sequence length="232" mass="24673">MTTLVGPPAQRRRDLLLIRPPGVYAVESDTRLVADVMHRRGYAAGRAVLDLCSGTGALAVHAHRAGARSVTAVDLARRCVAATALNARLHRAPVTVHRGDLFAPVRDRRFGLVVTNPPYVPAETDELPRHRLARSWDAGRDGRALLDRICAGVADVLAPGGDVLIVQSALADADRTVEALEETGLAAVVLARAHIPFGPVLRARRDLLAARGLVPDGSETEEIVVIGGRRAG</sequence>
<dbReference type="AlphaFoldDB" id="A0A1M6SZE3"/>
<dbReference type="STRING" id="1848.SAMN05443637_10751"/>
<evidence type="ECO:0000313" key="7">
    <source>
        <dbReference type="Proteomes" id="UP000184363"/>
    </source>
</evidence>
<dbReference type="Gene3D" id="3.40.50.150">
    <property type="entry name" value="Vaccinia Virus protein VP39"/>
    <property type="match status" value="1"/>
</dbReference>
<keyword evidence="3 6" id="KW-0808">Transferase</keyword>
<reference evidence="6 7" key="1">
    <citation type="submission" date="2016-11" db="EMBL/GenBank/DDBJ databases">
        <authorList>
            <person name="Jaros S."/>
            <person name="Januszkiewicz K."/>
            <person name="Wedrychowicz H."/>
        </authorList>
    </citation>
    <scope>NUCLEOTIDE SEQUENCE [LARGE SCALE GENOMIC DNA]</scope>
    <source>
        <strain evidence="6 7">DSM 43832</strain>
    </source>
</reference>
<dbReference type="InterPro" id="IPR029063">
    <property type="entry name" value="SAM-dependent_MTases_sf"/>
</dbReference>
<dbReference type="PANTHER" id="PTHR45875:SF1">
    <property type="entry name" value="METHYLTRANSFERASE N6AMT1"/>
    <property type="match status" value="1"/>
</dbReference>
<evidence type="ECO:0000256" key="3">
    <source>
        <dbReference type="ARBA" id="ARBA00022679"/>
    </source>
</evidence>
<dbReference type="RefSeq" id="WP_200803854.1">
    <property type="nucleotide sequence ID" value="NZ_CALGVN010000045.1"/>
</dbReference>
<comment type="similarity">
    <text evidence="1">Belongs to the eukaryotic/archaeal PrmC-related family.</text>
</comment>
<dbReference type="CDD" id="cd02440">
    <property type="entry name" value="AdoMet_MTases"/>
    <property type="match status" value="1"/>
</dbReference>
<protein>
    <submittedName>
        <fullName evidence="6">Release factor glutamine methyltransferase</fullName>
    </submittedName>
</protein>
<dbReference type="InterPro" id="IPR004557">
    <property type="entry name" value="PrmC-related"/>
</dbReference>
<evidence type="ECO:0000256" key="2">
    <source>
        <dbReference type="ARBA" id="ARBA00022603"/>
    </source>
</evidence>
<dbReference type="SUPFAM" id="SSF53335">
    <property type="entry name" value="S-adenosyl-L-methionine-dependent methyltransferases"/>
    <property type="match status" value="1"/>
</dbReference>